<dbReference type="Proteomes" id="UP000198211">
    <property type="component" value="Unassembled WGS sequence"/>
</dbReference>
<gene>
    <name evidence="6" type="ORF">PHMEG_0008993</name>
</gene>
<dbReference type="Pfam" id="PF16810">
    <property type="entry name" value="RXLR"/>
    <property type="match status" value="1"/>
</dbReference>
<reference evidence="7" key="1">
    <citation type="submission" date="2017-03" db="EMBL/GenBank/DDBJ databases">
        <title>Phytopthora megakarya and P. palmivora, two closely related causual agents of cacao black pod achieved similar genome size and gene model numbers by different mechanisms.</title>
        <authorList>
            <person name="Ali S."/>
            <person name="Shao J."/>
            <person name="Larry D.J."/>
            <person name="Kronmiller B."/>
            <person name="Shen D."/>
            <person name="Strem M.D."/>
            <person name="Melnick R.L."/>
            <person name="Guiltinan M.J."/>
            <person name="Tyler B.M."/>
            <person name="Meinhardt L.W."/>
            <person name="Bailey B.A."/>
        </authorList>
    </citation>
    <scope>NUCLEOTIDE SEQUENCE [LARGE SCALE GENOMIC DNA]</scope>
    <source>
        <strain evidence="7">zdho120</strain>
    </source>
</reference>
<proteinExistence type="inferred from homology"/>
<accession>A0A225WJS9</accession>
<evidence type="ECO:0000256" key="1">
    <source>
        <dbReference type="ARBA" id="ARBA00004613"/>
    </source>
</evidence>
<comment type="subcellular location">
    <subcellularLocation>
        <location evidence="1 5">Secreted</location>
    </subcellularLocation>
</comment>
<keyword evidence="3 5" id="KW-0964">Secreted</keyword>
<dbReference type="InterPro" id="IPR031825">
    <property type="entry name" value="RXLR"/>
</dbReference>
<keyword evidence="7" id="KW-1185">Reference proteome</keyword>
<comment type="domain">
    <text evidence="5">The RxLR-dEER motif acts to carry the protein into the host cell cytoplasm through binding to cell surface phosphatidylinositol-3-phosphate.</text>
</comment>
<evidence type="ECO:0000256" key="4">
    <source>
        <dbReference type="ARBA" id="ARBA00022729"/>
    </source>
</evidence>
<sequence>MRLSYFLMAAISTLSIHEDPVTASVGSEVALTGIVSLGFLHLVDADHSVSDQPRFLRGNNIAESEKEERGFTFGDIEKMVNQVKSMKTFNKLNSVQKAKLSTDADGFMRSAFKFVDDVNMSPHDLETQLKTMPDVSDAFRKTVVDAFTNHLKEIGK</sequence>
<comment type="caution">
    <text evidence="6">The sequence shown here is derived from an EMBL/GenBank/DDBJ whole genome shotgun (WGS) entry which is preliminary data.</text>
</comment>
<dbReference type="AlphaFoldDB" id="A0A225WJS9"/>
<evidence type="ECO:0000256" key="5">
    <source>
        <dbReference type="RuleBase" id="RU367124"/>
    </source>
</evidence>
<evidence type="ECO:0000256" key="2">
    <source>
        <dbReference type="ARBA" id="ARBA00010400"/>
    </source>
</evidence>
<evidence type="ECO:0000256" key="3">
    <source>
        <dbReference type="ARBA" id="ARBA00022525"/>
    </source>
</evidence>
<protein>
    <recommendedName>
        <fullName evidence="5">RxLR effector protein</fullName>
    </recommendedName>
</protein>
<comment type="similarity">
    <text evidence="2 5">Belongs to the RxLR effector family.</text>
</comment>
<evidence type="ECO:0000313" key="7">
    <source>
        <dbReference type="Proteomes" id="UP000198211"/>
    </source>
</evidence>
<evidence type="ECO:0000313" key="6">
    <source>
        <dbReference type="EMBL" id="OWZ17110.1"/>
    </source>
</evidence>
<comment type="function">
    <text evidence="5">Effector that suppresses plant defense responses during pathogen infection.</text>
</comment>
<keyword evidence="4" id="KW-0732">Signal</keyword>
<name>A0A225WJS9_9STRA</name>
<dbReference type="EMBL" id="NBNE01000811">
    <property type="protein sequence ID" value="OWZ17110.1"/>
    <property type="molecule type" value="Genomic_DNA"/>
</dbReference>
<organism evidence="6 7">
    <name type="scientific">Phytophthora megakarya</name>
    <dbReference type="NCBI Taxonomy" id="4795"/>
    <lineage>
        <taxon>Eukaryota</taxon>
        <taxon>Sar</taxon>
        <taxon>Stramenopiles</taxon>
        <taxon>Oomycota</taxon>
        <taxon>Peronosporomycetes</taxon>
        <taxon>Peronosporales</taxon>
        <taxon>Peronosporaceae</taxon>
        <taxon>Phytophthora</taxon>
    </lineage>
</organism>